<dbReference type="EMBL" id="JAPDHZ010000003">
    <property type="protein sequence ID" value="MDG0792304.1"/>
    <property type="molecule type" value="Genomic_DNA"/>
</dbReference>
<comment type="caution">
    <text evidence="1">The sequence shown here is derived from an EMBL/GenBank/DDBJ whole genome shotgun (WGS) entry which is preliminary data.</text>
</comment>
<accession>A0A9X4QMQ2</accession>
<gene>
    <name evidence="1" type="ORF">OMP38_16585</name>
</gene>
<reference evidence="1 2" key="1">
    <citation type="submission" date="2022-10" db="EMBL/GenBank/DDBJ databases">
        <title>Comparative genomic analysis of Cohnella hashimotonis sp. nov., isolated from the International Space Station.</title>
        <authorList>
            <person name="Simpson A."/>
            <person name="Venkateswaran K."/>
        </authorList>
    </citation>
    <scope>NUCLEOTIDE SEQUENCE [LARGE SCALE GENOMIC DNA]</scope>
    <source>
        <strain evidence="1 2">DSM 18997</strain>
    </source>
</reference>
<proteinExistence type="predicted"/>
<dbReference type="RefSeq" id="WP_277566118.1">
    <property type="nucleotide sequence ID" value="NZ_JAPDHZ010000003.1"/>
</dbReference>
<evidence type="ECO:0000313" key="2">
    <source>
        <dbReference type="Proteomes" id="UP001153387"/>
    </source>
</evidence>
<dbReference type="AlphaFoldDB" id="A0A9X4QMQ2"/>
<organism evidence="1 2">
    <name type="scientific">Cohnella ginsengisoli</name>
    <dbReference type="NCBI Taxonomy" id="425004"/>
    <lineage>
        <taxon>Bacteria</taxon>
        <taxon>Bacillati</taxon>
        <taxon>Bacillota</taxon>
        <taxon>Bacilli</taxon>
        <taxon>Bacillales</taxon>
        <taxon>Paenibacillaceae</taxon>
        <taxon>Cohnella</taxon>
    </lineage>
</organism>
<name>A0A9X4QMQ2_9BACL</name>
<sequence>MAEADSGDTGERVVSRHSDLQWRRRRAELAEWTERPKVRRRAKRTARLGQTEIDAELHGALTQFKRIGIATEFSCAGVSALDEPEDHSLYAYITFISTPLADRFVQAAMAYMKHRLLVTFEPARGRYDCSSFLVGHNRSFCMLMEKCAKDFAIHQL</sequence>
<dbReference type="Proteomes" id="UP001153387">
    <property type="component" value="Unassembled WGS sequence"/>
</dbReference>
<protein>
    <submittedName>
        <fullName evidence="1">Uncharacterized protein</fullName>
    </submittedName>
</protein>
<keyword evidence="2" id="KW-1185">Reference proteome</keyword>
<evidence type="ECO:0000313" key="1">
    <source>
        <dbReference type="EMBL" id="MDG0792304.1"/>
    </source>
</evidence>